<evidence type="ECO:0000256" key="7">
    <source>
        <dbReference type="SAM" id="MobiDB-lite"/>
    </source>
</evidence>
<dbReference type="Pfam" id="PF00246">
    <property type="entry name" value="Peptidase_M14"/>
    <property type="match status" value="1"/>
</dbReference>
<dbReference type="PANTHER" id="PTHR11705:SF143">
    <property type="entry name" value="SLL0236 PROTEIN"/>
    <property type="match status" value="1"/>
</dbReference>
<dbReference type="InterPro" id="IPR000834">
    <property type="entry name" value="Peptidase_M14"/>
</dbReference>
<gene>
    <name evidence="10" type="ORF">CLV32_4436</name>
</gene>
<keyword evidence="3" id="KW-0645">Protease</keyword>
<reference evidence="10 11" key="1">
    <citation type="submission" date="2019-03" db="EMBL/GenBank/DDBJ databases">
        <title>Genomic Encyclopedia of Archaeal and Bacterial Type Strains, Phase II (KMG-II): from individual species to whole genera.</title>
        <authorList>
            <person name="Goeker M."/>
        </authorList>
    </citation>
    <scope>NUCLEOTIDE SEQUENCE [LARGE SCALE GENOMIC DNA]</scope>
    <source>
        <strain evidence="10 11">DSM 19034</strain>
    </source>
</reference>
<proteinExistence type="inferred from homology"/>
<dbReference type="SUPFAM" id="SSF53187">
    <property type="entry name" value="Zn-dependent exopeptidases"/>
    <property type="match status" value="1"/>
</dbReference>
<evidence type="ECO:0000313" key="11">
    <source>
        <dbReference type="Proteomes" id="UP000295499"/>
    </source>
</evidence>
<protein>
    <submittedName>
        <fullName evidence="10">Zinc carboxypeptidase</fullName>
    </submittedName>
</protein>
<feature type="region of interest" description="Disordered" evidence="7">
    <location>
        <begin position="138"/>
        <end position="162"/>
    </location>
</feature>
<dbReference type="RefSeq" id="WP_133559040.1">
    <property type="nucleotide sequence ID" value="NZ_SNWM01000007.1"/>
</dbReference>
<keyword evidence="4" id="KW-0378">Hydrolase</keyword>
<dbReference type="PANTHER" id="PTHR11705">
    <property type="entry name" value="PROTEASE FAMILY M14 CARBOXYPEPTIDASE A,B"/>
    <property type="match status" value="1"/>
</dbReference>
<comment type="cofactor">
    <cofactor evidence="1">
        <name>Zn(2+)</name>
        <dbReference type="ChEBI" id="CHEBI:29105"/>
    </cofactor>
</comment>
<evidence type="ECO:0000313" key="10">
    <source>
        <dbReference type="EMBL" id="TDO19197.1"/>
    </source>
</evidence>
<sequence>MKKLYLLNLFMLCLAGTGFAQSQTDYSTNAQLTGRVDALAKKFPQYLKAKVLTKTVTGKDVWMLTLGTGDTQMKPAIAVVGGVDGKHLLGVEMALGFAEKLMALPADSLKKILTAQTYYVFPNMSPDATEQYFGKIKYERSGNGTPTDDDRDGKVNEDGYDDLDGNGKITSMRVLDPTGTYKLNPDDNRSLVLADAAKGETGKYKLLREGIDNDKDGAFNEDGDGGISFNRNSSYNFKNFVAGAGEYAVSEKENRALFDFLFDASNVYALVSFGPANNLSTPVVFNPMGISKRIITGWYDQDVKANALVSEKYNKITGTKDAPKVTPESGDFSQWGYFHYGRLSFSTPGWWVPKARPDTTKKEKAFSVEDAVPAYLRWAATQGITNTFTEWKAVNHPDFPGQTVEVGGLDPYVLINPPYKLVDPIVSKHTNFILALSAMAPSIDLVGVKTDKLGEGLTRITMKVMNAGILPTLTKVGEKSYFLKKISVRMTLASGQSVVSGRQYQTLDAIPGRDFTELTWLIKGSGKVAVYAGSPSSGNKTVDLTL</sequence>
<keyword evidence="11" id="KW-1185">Reference proteome</keyword>
<dbReference type="GO" id="GO:0008270">
    <property type="term" value="F:zinc ion binding"/>
    <property type="evidence" value="ECO:0007669"/>
    <property type="project" value="InterPro"/>
</dbReference>
<dbReference type="EMBL" id="SNWM01000007">
    <property type="protein sequence ID" value="TDO19197.1"/>
    <property type="molecule type" value="Genomic_DNA"/>
</dbReference>
<accession>A0A4R6ICA5</accession>
<dbReference type="SMART" id="SM00631">
    <property type="entry name" value="Zn_pept"/>
    <property type="match status" value="1"/>
</dbReference>
<keyword evidence="8" id="KW-0732">Signal</keyword>
<evidence type="ECO:0000256" key="1">
    <source>
        <dbReference type="ARBA" id="ARBA00001947"/>
    </source>
</evidence>
<feature type="domain" description="Peptidase M14" evidence="9">
    <location>
        <begin position="26"/>
        <end position="363"/>
    </location>
</feature>
<name>A0A4R6ICA5_9SPHI</name>
<evidence type="ECO:0000256" key="8">
    <source>
        <dbReference type="SAM" id="SignalP"/>
    </source>
</evidence>
<dbReference type="GO" id="GO:0005615">
    <property type="term" value="C:extracellular space"/>
    <property type="evidence" value="ECO:0007669"/>
    <property type="project" value="TreeGrafter"/>
</dbReference>
<dbReference type="CDD" id="cd06905">
    <property type="entry name" value="M14-like"/>
    <property type="match status" value="1"/>
</dbReference>
<dbReference type="Proteomes" id="UP000295499">
    <property type="component" value="Unassembled WGS sequence"/>
</dbReference>
<evidence type="ECO:0000259" key="9">
    <source>
        <dbReference type="SMART" id="SM00631"/>
    </source>
</evidence>
<evidence type="ECO:0000256" key="4">
    <source>
        <dbReference type="ARBA" id="ARBA00022801"/>
    </source>
</evidence>
<dbReference type="GO" id="GO:0006508">
    <property type="term" value="P:proteolysis"/>
    <property type="evidence" value="ECO:0007669"/>
    <property type="project" value="UniProtKB-KW"/>
</dbReference>
<keyword evidence="10" id="KW-0121">Carboxypeptidase</keyword>
<dbReference type="Gene3D" id="3.40.630.10">
    <property type="entry name" value="Zn peptidases"/>
    <property type="match status" value="1"/>
</dbReference>
<evidence type="ECO:0000256" key="3">
    <source>
        <dbReference type="ARBA" id="ARBA00022670"/>
    </source>
</evidence>
<keyword evidence="6" id="KW-0482">Metalloprotease</keyword>
<evidence type="ECO:0000256" key="2">
    <source>
        <dbReference type="ARBA" id="ARBA00005988"/>
    </source>
</evidence>
<dbReference type="OrthoDB" id="5294005at2"/>
<feature type="signal peptide" evidence="8">
    <location>
        <begin position="1"/>
        <end position="20"/>
    </location>
</feature>
<evidence type="ECO:0000256" key="6">
    <source>
        <dbReference type="ARBA" id="ARBA00023049"/>
    </source>
</evidence>
<evidence type="ECO:0000256" key="5">
    <source>
        <dbReference type="ARBA" id="ARBA00022833"/>
    </source>
</evidence>
<feature type="chain" id="PRO_5020547260" evidence="8">
    <location>
        <begin position="21"/>
        <end position="546"/>
    </location>
</feature>
<comment type="similarity">
    <text evidence="2">Belongs to the peptidase M14 family.</text>
</comment>
<dbReference type="AlphaFoldDB" id="A0A4R6ICA5"/>
<organism evidence="10 11">
    <name type="scientific">Pedobacter duraquae</name>
    <dbReference type="NCBI Taxonomy" id="425511"/>
    <lineage>
        <taxon>Bacteria</taxon>
        <taxon>Pseudomonadati</taxon>
        <taxon>Bacteroidota</taxon>
        <taxon>Sphingobacteriia</taxon>
        <taxon>Sphingobacteriales</taxon>
        <taxon>Sphingobacteriaceae</taxon>
        <taxon>Pedobacter</taxon>
    </lineage>
</organism>
<dbReference type="GO" id="GO:0004181">
    <property type="term" value="F:metallocarboxypeptidase activity"/>
    <property type="evidence" value="ECO:0007669"/>
    <property type="project" value="InterPro"/>
</dbReference>
<comment type="caution">
    <text evidence="10">The sequence shown here is derived from an EMBL/GenBank/DDBJ whole genome shotgun (WGS) entry which is preliminary data.</text>
</comment>
<keyword evidence="5" id="KW-0862">Zinc</keyword>